<proteinExistence type="predicted"/>
<name>A0A915L694_ROMCU</name>
<sequence>FFTTTLNGYNSLQCSQGPNITESIVRKKRDSLKNGSNNTFTHFLKQRSNIPVQFLDKINLRQKMALNANNDSRNSIMHHKRLSKKKKRVKMTKNDIFGASVPEKASTTPHLVTRPKSRRIRDSSQPRLFPMGLLRTQFSDSQVSEFPIG</sequence>
<feature type="region of interest" description="Disordered" evidence="1">
    <location>
        <begin position="69"/>
        <end position="89"/>
    </location>
</feature>
<feature type="compositionally biased region" description="Basic residues" evidence="1">
    <location>
        <begin position="76"/>
        <end position="89"/>
    </location>
</feature>
<organism evidence="2 3">
    <name type="scientific">Romanomermis culicivorax</name>
    <name type="common">Nematode worm</name>
    <dbReference type="NCBI Taxonomy" id="13658"/>
    <lineage>
        <taxon>Eukaryota</taxon>
        <taxon>Metazoa</taxon>
        <taxon>Ecdysozoa</taxon>
        <taxon>Nematoda</taxon>
        <taxon>Enoplea</taxon>
        <taxon>Dorylaimia</taxon>
        <taxon>Mermithida</taxon>
        <taxon>Mermithoidea</taxon>
        <taxon>Mermithidae</taxon>
        <taxon>Romanomermis</taxon>
    </lineage>
</organism>
<reference evidence="3" key="1">
    <citation type="submission" date="2022-11" db="UniProtKB">
        <authorList>
            <consortium name="WormBaseParasite"/>
        </authorList>
    </citation>
    <scope>IDENTIFICATION</scope>
</reference>
<dbReference type="AlphaFoldDB" id="A0A915L694"/>
<dbReference type="Proteomes" id="UP000887565">
    <property type="component" value="Unplaced"/>
</dbReference>
<feature type="region of interest" description="Disordered" evidence="1">
    <location>
        <begin position="101"/>
        <end position="125"/>
    </location>
</feature>
<evidence type="ECO:0000313" key="2">
    <source>
        <dbReference type="Proteomes" id="UP000887565"/>
    </source>
</evidence>
<protein>
    <submittedName>
        <fullName evidence="3">Uncharacterized protein</fullName>
    </submittedName>
</protein>
<accession>A0A915L694</accession>
<evidence type="ECO:0000256" key="1">
    <source>
        <dbReference type="SAM" id="MobiDB-lite"/>
    </source>
</evidence>
<keyword evidence="2" id="KW-1185">Reference proteome</keyword>
<evidence type="ECO:0000313" key="3">
    <source>
        <dbReference type="WBParaSite" id="nRc.2.0.1.t46615-RA"/>
    </source>
</evidence>
<dbReference type="WBParaSite" id="nRc.2.0.1.t46615-RA">
    <property type="protein sequence ID" value="nRc.2.0.1.t46615-RA"/>
    <property type="gene ID" value="nRc.2.0.1.g46615"/>
</dbReference>